<dbReference type="PANTHER" id="PTHR33116">
    <property type="entry name" value="REVERSE TRANSCRIPTASE ZINC-BINDING DOMAIN-CONTAINING PROTEIN-RELATED-RELATED"/>
    <property type="match status" value="1"/>
</dbReference>
<evidence type="ECO:0000313" key="3">
    <source>
        <dbReference type="Proteomes" id="UP000325315"/>
    </source>
</evidence>
<dbReference type="Proteomes" id="UP000325315">
    <property type="component" value="Unassembled WGS sequence"/>
</dbReference>
<name>A0A5B6UT57_9ROSI</name>
<evidence type="ECO:0000313" key="2">
    <source>
        <dbReference type="EMBL" id="KAA3461291.1"/>
    </source>
</evidence>
<organism evidence="2 3">
    <name type="scientific">Gossypium australe</name>
    <dbReference type="NCBI Taxonomy" id="47621"/>
    <lineage>
        <taxon>Eukaryota</taxon>
        <taxon>Viridiplantae</taxon>
        <taxon>Streptophyta</taxon>
        <taxon>Embryophyta</taxon>
        <taxon>Tracheophyta</taxon>
        <taxon>Spermatophyta</taxon>
        <taxon>Magnoliopsida</taxon>
        <taxon>eudicotyledons</taxon>
        <taxon>Gunneridae</taxon>
        <taxon>Pentapetalae</taxon>
        <taxon>rosids</taxon>
        <taxon>malvids</taxon>
        <taxon>Malvales</taxon>
        <taxon>Malvaceae</taxon>
        <taxon>Malvoideae</taxon>
        <taxon>Gossypium</taxon>
    </lineage>
</organism>
<dbReference type="PANTHER" id="PTHR33116:SF86">
    <property type="entry name" value="REVERSE TRANSCRIPTASE DOMAIN-CONTAINING PROTEIN"/>
    <property type="match status" value="1"/>
</dbReference>
<gene>
    <name evidence="2" type="ORF">EPI10_027870</name>
</gene>
<keyword evidence="1" id="KW-1133">Transmembrane helix</keyword>
<keyword evidence="3" id="KW-1185">Reference proteome</keyword>
<sequence length="198" mass="23262">MLHMRVVEKLDNYLRLPLHIGKKKSLPFNGILNRFSCRINSWSKRLLSYGGREVFNKSILQALPTYALYVFLALRGIIKEMHSKMRRMWWSCKDKDRGWAMLAWDKICLPKGIGGLRFRDFRLFNMALLGRHVLSSKYFPEGNLFYPKKVDKHSFTWNSIATAARALEKGFGWLVGDSNRVHIHLEWGLHQLQWIARA</sequence>
<comment type="caution">
    <text evidence="2">The sequence shown here is derived from an EMBL/GenBank/DDBJ whole genome shotgun (WGS) entry which is preliminary data.</text>
</comment>
<dbReference type="AlphaFoldDB" id="A0A5B6UT57"/>
<proteinExistence type="predicted"/>
<keyword evidence="1" id="KW-0812">Transmembrane</keyword>
<feature type="transmembrane region" description="Helical" evidence="1">
    <location>
        <begin position="59"/>
        <end position="78"/>
    </location>
</feature>
<dbReference type="OrthoDB" id="998671at2759"/>
<protein>
    <submittedName>
        <fullName evidence="2">Putative purine permease 4</fullName>
    </submittedName>
</protein>
<reference evidence="3" key="1">
    <citation type="journal article" date="2019" name="Plant Biotechnol. J.">
        <title>Genome sequencing of the Australian wild diploid species Gossypium australe highlights disease resistance and delayed gland morphogenesis.</title>
        <authorList>
            <person name="Cai Y."/>
            <person name="Cai X."/>
            <person name="Wang Q."/>
            <person name="Wang P."/>
            <person name="Zhang Y."/>
            <person name="Cai C."/>
            <person name="Xu Y."/>
            <person name="Wang K."/>
            <person name="Zhou Z."/>
            <person name="Wang C."/>
            <person name="Geng S."/>
            <person name="Li B."/>
            <person name="Dong Q."/>
            <person name="Hou Y."/>
            <person name="Wang H."/>
            <person name="Ai P."/>
            <person name="Liu Z."/>
            <person name="Yi F."/>
            <person name="Sun M."/>
            <person name="An G."/>
            <person name="Cheng J."/>
            <person name="Zhang Y."/>
            <person name="Shi Q."/>
            <person name="Xie Y."/>
            <person name="Shi X."/>
            <person name="Chang Y."/>
            <person name="Huang F."/>
            <person name="Chen Y."/>
            <person name="Hong S."/>
            <person name="Mi L."/>
            <person name="Sun Q."/>
            <person name="Zhang L."/>
            <person name="Zhou B."/>
            <person name="Peng R."/>
            <person name="Zhang X."/>
            <person name="Liu F."/>
        </authorList>
    </citation>
    <scope>NUCLEOTIDE SEQUENCE [LARGE SCALE GENOMIC DNA]</scope>
    <source>
        <strain evidence="3">cv. PA1801</strain>
    </source>
</reference>
<evidence type="ECO:0000256" key="1">
    <source>
        <dbReference type="SAM" id="Phobius"/>
    </source>
</evidence>
<keyword evidence="1" id="KW-0472">Membrane</keyword>
<dbReference type="EMBL" id="SMMG02000009">
    <property type="protein sequence ID" value="KAA3461291.1"/>
    <property type="molecule type" value="Genomic_DNA"/>
</dbReference>
<accession>A0A5B6UT57</accession>